<sequence length="49" mass="5514">MNTEMQIVEEIRVASRQMVRELGFMNNTLAASPYSPSIVHTLLEVHAQA</sequence>
<name>A0A485BJM5_RAOTE</name>
<proteinExistence type="predicted"/>
<dbReference type="Proteomes" id="UP000332594">
    <property type="component" value="Unassembled WGS sequence"/>
</dbReference>
<gene>
    <name evidence="1" type="ORF">NCTC13038_03064</name>
</gene>
<dbReference type="EMBL" id="CAADJG010000002">
    <property type="protein sequence ID" value="VFS73600.1"/>
    <property type="molecule type" value="Genomic_DNA"/>
</dbReference>
<protein>
    <submittedName>
        <fullName evidence="1">Uncharacterized protein</fullName>
    </submittedName>
</protein>
<accession>A0A485BJM5</accession>
<dbReference type="AlphaFoldDB" id="A0A485BJM5"/>
<evidence type="ECO:0000313" key="1">
    <source>
        <dbReference type="EMBL" id="VFS73600.1"/>
    </source>
</evidence>
<evidence type="ECO:0000313" key="2">
    <source>
        <dbReference type="Proteomes" id="UP000332594"/>
    </source>
</evidence>
<reference evidence="1 2" key="1">
    <citation type="submission" date="2019-03" db="EMBL/GenBank/DDBJ databases">
        <authorList>
            <consortium name="Pathogen Informatics"/>
        </authorList>
    </citation>
    <scope>NUCLEOTIDE SEQUENCE [LARGE SCALE GENOMIC DNA]</scope>
    <source>
        <strain evidence="1 2">NCTC13038</strain>
    </source>
</reference>
<organism evidence="1 2">
    <name type="scientific">Raoultella terrigena</name>
    <name type="common">Klebsiella terrigena</name>
    <dbReference type="NCBI Taxonomy" id="577"/>
    <lineage>
        <taxon>Bacteria</taxon>
        <taxon>Pseudomonadati</taxon>
        <taxon>Pseudomonadota</taxon>
        <taxon>Gammaproteobacteria</taxon>
        <taxon>Enterobacterales</taxon>
        <taxon>Enterobacteriaceae</taxon>
        <taxon>Klebsiella/Raoultella group</taxon>
        <taxon>Raoultella</taxon>
    </lineage>
</organism>